<dbReference type="NCBIfam" id="NF045973">
    <property type="entry name" value="conju_CD1115"/>
    <property type="match status" value="1"/>
</dbReference>
<dbReference type="OrthoDB" id="9766496at2"/>
<dbReference type="Gene3D" id="3.40.50.300">
    <property type="entry name" value="P-loop containing nucleotide triphosphate hydrolases"/>
    <property type="match status" value="1"/>
</dbReference>
<sequence>MKPEIKKLLILNLPYLLFVYLFDKVGAAVRLSPGMDASAKILHLGEGFTAAFASAAPSFHPADLLIGVAGAVIIRLAVYLKGKNAKKYRKGIEYGSARWGTADDIKPYTDPVFENNIPLTQTERLTMNSRPKQPKYARNKNILVIGGSGSGKTRFFVKPSLMQMHSSYVVTDPKGTVLIECGKLLQRGGYRIKVLNTINFKKSMRYNPFAYLRSEKDILKLVNTIIANTKGDGEKSGEDFWVKSERLFYCALIGYIHYEAPEEEKNFTTLLEMINASEAREDDPEFQSPVDLMFERLEEKDPEHFAVRQYKKFLLSAGKTRSSILISCGARLAPFDIRELRELMETDEMELDTLGDRKTALFVIISDTDDTFNFVVSILYTQLFNLLCDKADDEYGGRLPVHVRCLLDEFANIGQIPKFEKLIATIRSREISASIILQSQSQLKAIYKDNADTITGNCDTTLFLGGKEKTTLKEMSELLGKETIDSFNTSETRGRELSHGLNYQKLGKELMTQDEIAVMDGGKCILQVRGVRPFFSDKFDITKHPKYKYLSDADPKNAFDMEKHIKRRPAIVKPEEEFAYYEIDGEGLQEDTDHE</sequence>
<dbReference type="EMBL" id="OFSM01000014">
    <property type="protein sequence ID" value="SOY30113.1"/>
    <property type="molecule type" value="Genomic_DNA"/>
</dbReference>
<dbReference type="CDD" id="cd01127">
    <property type="entry name" value="TrwB_TraG_TraD_VirD4"/>
    <property type="match status" value="1"/>
</dbReference>
<dbReference type="AlphaFoldDB" id="A0A2K4ZHZ8"/>
<proteinExistence type="inferred from homology"/>
<evidence type="ECO:0000256" key="6">
    <source>
        <dbReference type="ARBA" id="ARBA00023136"/>
    </source>
</evidence>
<keyword evidence="6" id="KW-0472">Membrane</keyword>
<organism evidence="7 8">
    <name type="scientific">Acetatifactor muris</name>
    <dbReference type="NCBI Taxonomy" id="879566"/>
    <lineage>
        <taxon>Bacteria</taxon>
        <taxon>Bacillati</taxon>
        <taxon>Bacillota</taxon>
        <taxon>Clostridia</taxon>
        <taxon>Lachnospirales</taxon>
        <taxon>Lachnospiraceae</taxon>
        <taxon>Acetatifactor</taxon>
    </lineage>
</organism>
<dbReference type="RefSeq" id="WP_103240179.1">
    <property type="nucleotide sequence ID" value="NZ_JANJZD010000013.1"/>
</dbReference>
<evidence type="ECO:0000256" key="1">
    <source>
        <dbReference type="ARBA" id="ARBA00004651"/>
    </source>
</evidence>
<evidence type="ECO:0000313" key="8">
    <source>
        <dbReference type="Proteomes" id="UP000236311"/>
    </source>
</evidence>
<protein>
    <submittedName>
        <fullName evidence="7">Conjugal transfer protein TraG</fullName>
    </submittedName>
</protein>
<gene>
    <name evidence="7" type="primary">traG_1</name>
    <name evidence="7" type="ORF">AMURIS_02836</name>
</gene>
<evidence type="ECO:0000313" key="7">
    <source>
        <dbReference type="EMBL" id="SOY30113.1"/>
    </source>
</evidence>
<dbReference type="Pfam" id="PF02534">
    <property type="entry name" value="T4SS-DNA_transf"/>
    <property type="match status" value="1"/>
</dbReference>
<dbReference type="InterPro" id="IPR051539">
    <property type="entry name" value="T4SS-coupling_protein"/>
</dbReference>
<comment type="subcellular location">
    <subcellularLocation>
        <location evidence="1">Cell membrane</location>
        <topology evidence="1">Multi-pass membrane protein</topology>
    </subcellularLocation>
</comment>
<keyword evidence="4" id="KW-0812">Transmembrane</keyword>
<evidence type="ECO:0000256" key="3">
    <source>
        <dbReference type="ARBA" id="ARBA00022475"/>
    </source>
</evidence>
<keyword evidence="3" id="KW-1003">Cell membrane</keyword>
<comment type="similarity">
    <text evidence="2">Belongs to the VirD4/TraG family.</text>
</comment>
<reference evidence="7 8" key="1">
    <citation type="submission" date="2018-01" db="EMBL/GenBank/DDBJ databases">
        <authorList>
            <person name="Gaut B.S."/>
            <person name="Morton B.R."/>
            <person name="Clegg M.T."/>
            <person name="Duvall M.R."/>
        </authorList>
    </citation>
    <scope>NUCLEOTIDE SEQUENCE [LARGE SCALE GENOMIC DNA]</scope>
    <source>
        <strain evidence="7">GP69</strain>
    </source>
</reference>
<keyword evidence="5" id="KW-1133">Transmembrane helix</keyword>
<dbReference type="InterPro" id="IPR003688">
    <property type="entry name" value="TraG/VirD4"/>
</dbReference>
<dbReference type="PANTHER" id="PTHR37937">
    <property type="entry name" value="CONJUGATIVE TRANSFER: DNA TRANSPORT"/>
    <property type="match status" value="1"/>
</dbReference>
<evidence type="ECO:0000256" key="5">
    <source>
        <dbReference type="ARBA" id="ARBA00022989"/>
    </source>
</evidence>
<evidence type="ECO:0000256" key="2">
    <source>
        <dbReference type="ARBA" id="ARBA00008806"/>
    </source>
</evidence>
<evidence type="ECO:0000256" key="4">
    <source>
        <dbReference type="ARBA" id="ARBA00022692"/>
    </source>
</evidence>
<dbReference type="PANTHER" id="PTHR37937:SF1">
    <property type="entry name" value="CONJUGATIVE TRANSFER: DNA TRANSPORT"/>
    <property type="match status" value="1"/>
</dbReference>
<name>A0A2K4ZHZ8_9FIRM</name>
<dbReference type="InterPro" id="IPR027417">
    <property type="entry name" value="P-loop_NTPase"/>
</dbReference>
<dbReference type="GO" id="GO:0005886">
    <property type="term" value="C:plasma membrane"/>
    <property type="evidence" value="ECO:0007669"/>
    <property type="project" value="UniProtKB-SubCell"/>
</dbReference>
<dbReference type="SUPFAM" id="SSF52540">
    <property type="entry name" value="P-loop containing nucleoside triphosphate hydrolases"/>
    <property type="match status" value="1"/>
</dbReference>
<dbReference type="Proteomes" id="UP000236311">
    <property type="component" value="Unassembled WGS sequence"/>
</dbReference>
<accession>A0A2K4ZHZ8</accession>
<keyword evidence="8" id="KW-1185">Reference proteome</keyword>